<sequence length="55" mass="6466">MPKLDDLVAQAQAEIDAEDHRAAVEARKATLRERQGRSLWRRLFPFKFTITRLDQ</sequence>
<proteinExistence type="predicted"/>
<organism evidence="1 2">
    <name type="scientific">Devosia enhydra</name>
    <dbReference type="NCBI Taxonomy" id="665118"/>
    <lineage>
        <taxon>Bacteria</taxon>
        <taxon>Pseudomonadati</taxon>
        <taxon>Pseudomonadota</taxon>
        <taxon>Alphaproteobacteria</taxon>
        <taxon>Hyphomicrobiales</taxon>
        <taxon>Devosiaceae</taxon>
        <taxon>Devosia</taxon>
    </lineage>
</organism>
<reference evidence="1 2" key="1">
    <citation type="submission" date="2016-11" db="EMBL/GenBank/DDBJ databases">
        <authorList>
            <person name="Jaros S."/>
            <person name="Januszkiewicz K."/>
            <person name="Wedrychowicz H."/>
        </authorList>
    </citation>
    <scope>NUCLEOTIDE SEQUENCE [LARGE SCALE GENOMIC DNA]</scope>
    <source>
        <strain evidence="1 2">ATCC 23634</strain>
    </source>
</reference>
<gene>
    <name evidence="1" type="ORF">SAMN02983003_0595</name>
</gene>
<name>A0A1K2HTS4_9HYPH</name>
<accession>A0A1K2HTS4</accession>
<dbReference type="STRING" id="665118.SAMN02983003_0595"/>
<dbReference type="AlphaFoldDB" id="A0A1K2HTS4"/>
<protein>
    <submittedName>
        <fullName evidence="1">Uncharacterized protein</fullName>
    </submittedName>
</protein>
<evidence type="ECO:0000313" key="1">
    <source>
        <dbReference type="EMBL" id="SFZ81615.1"/>
    </source>
</evidence>
<dbReference type="EMBL" id="FPKU01000001">
    <property type="protein sequence ID" value="SFZ81615.1"/>
    <property type="molecule type" value="Genomic_DNA"/>
</dbReference>
<dbReference type="Proteomes" id="UP000183447">
    <property type="component" value="Unassembled WGS sequence"/>
</dbReference>
<evidence type="ECO:0000313" key="2">
    <source>
        <dbReference type="Proteomes" id="UP000183447"/>
    </source>
</evidence>
<keyword evidence="2" id="KW-1185">Reference proteome</keyword>
<dbReference type="RefSeq" id="WP_177282363.1">
    <property type="nucleotide sequence ID" value="NZ_FPKU01000001.1"/>
</dbReference>